<gene>
    <name evidence="1" type="ORF">PQR66_19370</name>
</gene>
<evidence type="ECO:0000313" key="2">
    <source>
        <dbReference type="Proteomes" id="UP001629249"/>
    </source>
</evidence>
<proteinExistence type="predicted"/>
<name>A0ABW8ZQK1_9BURK</name>
<dbReference type="RefSeq" id="WP_408329146.1">
    <property type="nucleotide sequence ID" value="NZ_JAQQFH010000008.1"/>
</dbReference>
<dbReference type="Proteomes" id="UP001629249">
    <property type="component" value="Unassembled WGS sequence"/>
</dbReference>
<dbReference type="EMBL" id="JAQQFN010000014">
    <property type="protein sequence ID" value="MFL9885212.1"/>
    <property type="molecule type" value="Genomic_DNA"/>
</dbReference>
<reference evidence="1 2" key="1">
    <citation type="journal article" date="2024" name="Chem. Sci.">
        <title>Discovery of megapolipeptins by genome mining of a Burkholderiales bacteria collection.</title>
        <authorList>
            <person name="Paulo B.S."/>
            <person name="Recchia M.J.J."/>
            <person name="Lee S."/>
            <person name="Fergusson C.H."/>
            <person name="Romanowski S.B."/>
            <person name="Hernandez A."/>
            <person name="Krull N."/>
            <person name="Liu D.Y."/>
            <person name="Cavanagh H."/>
            <person name="Bos A."/>
            <person name="Gray C.A."/>
            <person name="Murphy B.T."/>
            <person name="Linington R.G."/>
            <person name="Eustaquio A.S."/>
        </authorList>
    </citation>
    <scope>NUCLEOTIDE SEQUENCE [LARGE SCALE GENOMIC DNA]</scope>
    <source>
        <strain evidence="1 2">RL16-012-BIC-B</strain>
    </source>
</reference>
<sequence>MKESSDAWWMFLIAAAIGYHFWDNGIKTFSGDALTCGIYKLDANGKQTDQCARQRLASMVTVAMSPTTGMCSVLDISRDGARMISGGTRLAYVSDDDWSCSIPITSTKTQRVITSIDGKMMVQVVDPDDMTTADQLDLVRSDTVIGRVKHWWAYADEYLRPFPAPK</sequence>
<accession>A0ABW8ZQK1</accession>
<evidence type="ECO:0000313" key="1">
    <source>
        <dbReference type="EMBL" id="MFL9885212.1"/>
    </source>
</evidence>
<comment type="caution">
    <text evidence="1">The sequence shown here is derived from an EMBL/GenBank/DDBJ whole genome shotgun (WGS) entry which is preliminary data.</text>
</comment>
<protein>
    <recommendedName>
        <fullName evidence="3">PilZ domain-containing protein</fullName>
    </recommendedName>
</protein>
<organism evidence="1 2">
    <name type="scientific">Paraburkholderia agricolaris</name>
    <dbReference type="NCBI Taxonomy" id="2152888"/>
    <lineage>
        <taxon>Bacteria</taxon>
        <taxon>Pseudomonadati</taxon>
        <taxon>Pseudomonadota</taxon>
        <taxon>Betaproteobacteria</taxon>
        <taxon>Burkholderiales</taxon>
        <taxon>Burkholderiaceae</taxon>
        <taxon>Paraburkholderia</taxon>
    </lineage>
</organism>
<evidence type="ECO:0008006" key="3">
    <source>
        <dbReference type="Google" id="ProtNLM"/>
    </source>
</evidence>
<keyword evidence="2" id="KW-1185">Reference proteome</keyword>